<feature type="active site" evidence="8 9">
    <location>
        <position position="754"/>
    </location>
</feature>
<dbReference type="EMBL" id="BA000045">
    <property type="protein sequence ID" value="BAC90696.1"/>
    <property type="molecule type" value="Genomic_DNA"/>
</dbReference>
<evidence type="ECO:0000259" key="12">
    <source>
        <dbReference type="Pfam" id="PF01619"/>
    </source>
</evidence>
<proteinExistence type="inferred from homology"/>
<feature type="domain" description="Proline utilization A N-terminal" evidence="13">
    <location>
        <begin position="18"/>
        <end position="128"/>
    </location>
</feature>
<accession>Q7NGY2</accession>
<feature type="domain" description="Aldehyde dehydrogenase" evidence="11">
    <location>
        <begin position="519"/>
        <end position="979"/>
    </location>
</feature>
<dbReference type="PANTHER" id="PTHR42862">
    <property type="entry name" value="DELTA-1-PYRROLINE-5-CARBOXYLATE DEHYDROGENASE 1, ISOFORM A-RELATED"/>
    <property type="match status" value="1"/>
</dbReference>
<evidence type="ECO:0000256" key="5">
    <source>
        <dbReference type="ARBA" id="ARBA00032259"/>
    </source>
</evidence>
<evidence type="ECO:0000256" key="10">
    <source>
        <dbReference type="RuleBase" id="RU003345"/>
    </source>
</evidence>
<reference evidence="14 15" key="2">
    <citation type="journal article" date="2003" name="DNA Res.">
        <title>Complete genome structure of Gloeobacter violaceus PCC 7421, a cyanobacterium that lacks thylakoids (supplement).</title>
        <authorList>
            <person name="Nakamura Y."/>
            <person name="Kaneko T."/>
            <person name="Sato S."/>
            <person name="Mimuro M."/>
            <person name="Miyashita H."/>
            <person name="Tsuchiya T."/>
            <person name="Sasamoto S."/>
            <person name="Watanabe A."/>
            <person name="Kawashima K."/>
            <person name="Kishida Y."/>
            <person name="Kiyokawa C."/>
            <person name="Kohara M."/>
            <person name="Matsumoto M."/>
            <person name="Matsuno A."/>
            <person name="Nakazaki N."/>
            <person name="Shimpo S."/>
            <person name="Takeuchi C."/>
            <person name="Yamada M."/>
            <person name="Tabata S."/>
        </authorList>
    </citation>
    <scope>NUCLEOTIDE SEQUENCE [LARGE SCALE GENOMIC DNA]</scope>
    <source>
        <strain evidence="15">ATCC 29082 / PCC 7421</strain>
    </source>
</reference>
<comment type="similarity">
    <text evidence="7">Belongs to the aldehyde dehydrogenase family. RocA subfamily.</text>
</comment>
<dbReference type="Pfam" id="PF00171">
    <property type="entry name" value="Aldedh"/>
    <property type="match status" value="1"/>
</dbReference>
<evidence type="ECO:0000256" key="7">
    <source>
        <dbReference type="ARBA" id="ARBA00061617"/>
    </source>
</evidence>
<dbReference type="Gene3D" id="3.40.605.10">
    <property type="entry name" value="Aldehyde Dehydrogenase, Chain A, domain 1"/>
    <property type="match status" value="1"/>
</dbReference>
<dbReference type="InterPro" id="IPR002872">
    <property type="entry name" value="Proline_DH_dom"/>
</dbReference>
<dbReference type="InterPro" id="IPR016161">
    <property type="entry name" value="Ald_DH/histidinol_DH"/>
</dbReference>
<dbReference type="eggNOG" id="COG1012">
    <property type="taxonomic scope" value="Bacteria"/>
</dbReference>
<comment type="catalytic activity">
    <reaction evidence="6">
        <text>L-glutamate 5-semialdehyde + NAD(+) + H2O = L-glutamate + NADH + 2 H(+)</text>
        <dbReference type="Rhea" id="RHEA:30235"/>
        <dbReference type="ChEBI" id="CHEBI:15377"/>
        <dbReference type="ChEBI" id="CHEBI:15378"/>
        <dbReference type="ChEBI" id="CHEBI:29985"/>
        <dbReference type="ChEBI" id="CHEBI:57540"/>
        <dbReference type="ChEBI" id="CHEBI:57945"/>
        <dbReference type="ChEBI" id="CHEBI:58066"/>
        <dbReference type="EC" id="1.2.1.88"/>
    </reaction>
</comment>
<dbReference type="InterPro" id="IPR016160">
    <property type="entry name" value="Ald_DH_CS_CYS"/>
</dbReference>
<dbReference type="eggNOG" id="COG0506">
    <property type="taxonomic scope" value="Bacteria"/>
</dbReference>
<dbReference type="GO" id="GO:0003700">
    <property type="term" value="F:DNA-binding transcription factor activity"/>
    <property type="evidence" value="ECO:0007669"/>
    <property type="project" value="InterPro"/>
</dbReference>
<dbReference type="CDD" id="cd07124">
    <property type="entry name" value="ALDH_PutA-P5CDH-RocA"/>
    <property type="match status" value="1"/>
</dbReference>
<dbReference type="InterPro" id="IPR025703">
    <property type="entry name" value="Bifunct_PutA"/>
</dbReference>
<dbReference type="InterPro" id="IPR016163">
    <property type="entry name" value="Ald_DH_C"/>
</dbReference>
<organism evidence="14 15">
    <name type="scientific">Gloeobacter violaceus (strain ATCC 29082 / PCC 7421)</name>
    <dbReference type="NCBI Taxonomy" id="251221"/>
    <lineage>
        <taxon>Bacteria</taxon>
        <taxon>Bacillati</taxon>
        <taxon>Cyanobacteriota</taxon>
        <taxon>Cyanophyceae</taxon>
        <taxon>Gloeobacterales</taxon>
        <taxon>Gloeobacteraceae</taxon>
        <taxon>Gloeobacter</taxon>
    </lineage>
</organism>
<dbReference type="SUPFAM" id="SSF51730">
    <property type="entry name" value="FAD-linked oxidoreductase"/>
    <property type="match status" value="1"/>
</dbReference>
<feature type="active site" evidence="8">
    <location>
        <position position="788"/>
    </location>
</feature>
<evidence type="ECO:0000256" key="6">
    <source>
        <dbReference type="ARBA" id="ARBA00048142"/>
    </source>
</evidence>
<dbReference type="GO" id="GO:0009898">
    <property type="term" value="C:cytoplasmic side of plasma membrane"/>
    <property type="evidence" value="ECO:0000318"/>
    <property type="project" value="GO_Central"/>
</dbReference>
<dbReference type="GO" id="GO:0003842">
    <property type="term" value="F:L-glutamate gamma-semialdehyde dehydrogenase activity"/>
    <property type="evidence" value="ECO:0000318"/>
    <property type="project" value="GO_Central"/>
</dbReference>
<dbReference type="GO" id="GO:0010133">
    <property type="term" value="P:L-proline catabolic process to L-glutamate"/>
    <property type="evidence" value="ECO:0000318"/>
    <property type="project" value="GO_Central"/>
</dbReference>
<evidence type="ECO:0000256" key="1">
    <source>
        <dbReference type="ARBA" id="ARBA00004786"/>
    </source>
</evidence>
<dbReference type="OrthoDB" id="548310at2"/>
<dbReference type="AlphaFoldDB" id="Q7NGY2"/>
<dbReference type="PROSITE" id="PS00070">
    <property type="entry name" value="ALDEHYDE_DEHYDR_CYS"/>
    <property type="match status" value="1"/>
</dbReference>
<protein>
    <recommendedName>
        <fullName evidence="5">L-glutamate gamma-semialdehyde dehydrogenase</fullName>
        <ecNumber evidence="2">1.2.1.88</ecNumber>
    </recommendedName>
    <alternativeName>
        <fullName evidence="5">L-glutamate gamma-semialdehyde dehydrogenase</fullName>
    </alternativeName>
</protein>
<dbReference type="PIRSF" id="PIRSF000197">
    <property type="entry name" value="Bifunct_PutA"/>
    <property type="match status" value="1"/>
</dbReference>
<dbReference type="InterPro" id="IPR005932">
    <property type="entry name" value="RocA"/>
</dbReference>
<dbReference type="STRING" id="251221.gene:10760258"/>
<dbReference type="KEGG" id="gvi:glr2755"/>
<dbReference type="EC" id="1.2.1.88" evidence="2"/>
<name>Q7NGY2_GLOVI</name>
<dbReference type="PROSITE" id="PS00687">
    <property type="entry name" value="ALDEHYDE_DEHYDR_GLU"/>
    <property type="match status" value="1"/>
</dbReference>
<dbReference type="GO" id="GO:0004657">
    <property type="term" value="F:proline dehydrogenase activity"/>
    <property type="evidence" value="ECO:0007669"/>
    <property type="project" value="InterPro"/>
</dbReference>
<dbReference type="Gene3D" id="3.20.20.220">
    <property type="match status" value="1"/>
</dbReference>
<dbReference type="PANTHER" id="PTHR42862:SF1">
    <property type="entry name" value="DELTA-1-PYRROLINE-5-CARBOXYLATE DEHYDROGENASE 2, ISOFORM A-RELATED"/>
    <property type="match status" value="1"/>
</dbReference>
<dbReference type="InterPro" id="IPR041514">
    <property type="entry name" value="PutA_N"/>
</dbReference>
<dbReference type="InterPro" id="IPR016162">
    <property type="entry name" value="Ald_DH_N"/>
</dbReference>
<comment type="pathway">
    <text evidence="1">Amino-acid degradation; L-proline degradation into L-glutamate; L-glutamate from L-proline: step 2/2.</text>
</comment>
<keyword evidence="4" id="KW-0520">NAD</keyword>
<evidence type="ECO:0000259" key="13">
    <source>
        <dbReference type="Pfam" id="PF18083"/>
    </source>
</evidence>
<dbReference type="InterPro" id="IPR029510">
    <property type="entry name" value="Ald_DH_CS_GLU"/>
</dbReference>
<dbReference type="InterPro" id="IPR050485">
    <property type="entry name" value="Proline_metab_enzyme"/>
</dbReference>
<dbReference type="Pfam" id="PF01619">
    <property type="entry name" value="Pro_dh"/>
    <property type="match status" value="1"/>
</dbReference>
<dbReference type="InParanoid" id="Q7NGY2"/>
<evidence type="ECO:0000256" key="8">
    <source>
        <dbReference type="PIRSR" id="PIRSR000197-1"/>
    </source>
</evidence>
<feature type="domain" description="Proline dehydrogenase" evidence="12">
    <location>
        <begin position="137"/>
        <end position="443"/>
    </location>
</feature>
<reference evidence="14 15" key="1">
    <citation type="journal article" date="2003" name="DNA Res.">
        <title>Complete genome structure of Gloeobacter violaceus PCC 7421, a cyanobacterium that lacks thylakoids.</title>
        <authorList>
            <person name="Nakamura Y."/>
            <person name="Kaneko T."/>
            <person name="Sato S."/>
            <person name="Mimuro M."/>
            <person name="Miyashita H."/>
            <person name="Tsuchiya T."/>
            <person name="Sasamoto S."/>
            <person name="Watanabe A."/>
            <person name="Kawashima K."/>
            <person name="Kishida Y."/>
            <person name="Kiyokawa C."/>
            <person name="Kohara M."/>
            <person name="Matsumoto M."/>
            <person name="Matsuno A."/>
            <person name="Nakazaki N."/>
            <person name="Shimpo S."/>
            <person name="Takeuchi C."/>
            <person name="Yamada M."/>
            <person name="Tabata S."/>
        </authorList>
    </citation>
    <scope>NUCLEOTIDE SEQUENCE [LARGE SCALE GENOMIC DNA]</scope>
    <source>
        <strain evidence="15">ATCC 29082 / PCC 7421</strain>
    </source>
</reference>
<keyword evidence="15" id="KW-1185">Reference proteome</keyword>
<dbReference type="InterPro" id="IPR015590">
    <property type="entry name" value="Aldehyde_DH_dom"/>
</dbReference>
<evidence type="ECO:0000256" key="3">
    <source>
        <dbReference type="ARBA" id="ARBA00023002"/>
    </source>
</evidence>
<dbReference type="FunFam" id="3.20.20.220:FF:000021">
    <property type="entry name" value="Aldehyde dehydrogenase family protein"/>
    <property type="match status" value="1"/>
</dbReference>
<evidence type="ECO:0000259" key="11">
    <source>
        <dbReference type="Pfam" id="PF00171"/>
    </source>
</evidence>
<dbReference type="HOGENOM" id="CLU_005682_2_0_3"/>
<dbReference type="RefSeq" id="WP_011142749.1">
    <property type="nucleotide sequence ID" value="NC_005125.1"/>
</dbReference>
<evidence type="ECO:0000313" key="15">
    <source>
        <dbReference type="Proteomes" id="UP000000557"/>
    </source>
</evidence>
<dbReference type="FunCoup" id="Q7NGY2">
    <property type="interactions" value="197"/>
</dbReference>
<dbReference type="SUPFAM" id="SSF53720">
    <property type="entry name" value="ALDH-like"/>
    <property type="match status" value="1"/>
</dbReference>
<dbReference type="Pfam" id="PF18083">
    <property type="entry name" value="PutA_N"/>
    <property type="match status" value="1"/>
</dbReference>
<dbReference type="PATRIC" id="fig|251221.4.peg.2782"/>
<evidence type="ECO:0000313" key="14">
    <source>
        <dbReference type="EMBL" id="BAC90696.1"/>
    </source>
</evidence>
<dbReference type="FunFam" id="3.40.605.10:FF:000045">
    <property type="entry name" value="1-pyrroline-5-carboxylate dehydrogenase 1"/>
    <property type="match status" value="1"/>
</dbReference>
<dbReference type="Gene3D" id="3.40.309.10">
    <property type="entry name" value="Aldehyde Dehydrogenase, Chain A, domain 2"/>
    <property type="match status" value="1"/>
</dbReference>
<dbReference type="PhylomeDB" id="Q7NGY2"/>
<sequence>MELPPFQETRVLTVDPIESETQRIGQSLLAAPQQSRFSFFERSFWDEKLLEWAMADDELRVQLFRFIDCLPALKTNREVASHLQEYLGSVKLPGPLAKALDFADPGSPAAAVATLGLRQGISQMARRFICGENLKTAVKTIEKLRSQNMAVSLDLLGEAVVSEAEAEVYQRRYLELLSDLHAAQSRWPVIDQIDRADGQLLPRVHFALKLTSLYSQFDAIDPATTGRNVKARLRPILRKARELGAFVHIDMEQSQHKDLILQIFKEVMVEADFRDWIDTGICLQAYLRSAELDAANVIAWSKERGYPVTVRLVKGAYWDGEVIRAAQQRWPVPVFTRKADTDAQYEKVLHLLMENHRSVHIAVGSHNARTVALAIALARRNRVPRRAFEVQMLYGMADHLKAGVAQQGERLRVYAPYGELLPGMAYLIRRLLENTANTSFLRQSVRPGSDVVRLLAPPAASGEAAPSLMGSEFVNAPDRDFAVAAEREKLAAGLAEVRTCFGQTYWPVVGGKARRGLPTLSVPNPAEPGTVLGALGLADAELADEAVKVAHTAWLSWSKTTPEARARLLGRLAELMEQQRSALTAWIVYETGKPWRESDADVSEAIDFCRYYGRQILKLTAQAQHRDVPGETNGYHYRSRGVAAVIAPWNFPLAILTGMTTAALATGNTVIMKPAEQSSIVAAQLMRLCEQAGFAAGVVNYLPGRGEVVGAKLVAHPQVHLIAFTGSLAVGQRILAEASMVRPGQRHLKRVIAELGGKNAIIVDSDADLDQAVVGVVQSAFGYSGQKCSACSRLIVLEGIYDVFIERLVQATRSLIVGNPAQPATYTGPVIARDACERIRGVIEDAKGRHRLVLEVDVSHLGEGYFIGPTIFADVDPQSSLAQEEIFGPVLAVIKARDFEHAIEIANGTSFALTGGLFSRSPRHIAEARERFEVGNLYINRKITAALVDRQPFGGFRLSGVGSKAGGPDYLLQFVEPVTVTENIQRQGFAPLPGEL</sequence>
<keyword evidence="3 10" id="KW-0560">Oxidoreductase</keyword>
<dbReference type="Proteomes" id="UP000000557">
    <property type="component" value="Chromosome"/>
</dbReference>
<dbReference type="InterPro" id="IPR029041">
    <property type="entry name" value="FAD-linked_oxidoreductase-like"/>
</dbReference>
<evidence type="ECO:0000256" key="4">
    <source>
        <dbReference type="ARBA" id="ARBA00023027"/>
    </source>
</evidence>
<gene>
    <name evidence="14" type="primary">putA</name>
</gene>
<evidence type="ECO:0000256" key="9">
    <source>
        <dbReference type="PROSITE-ProRule" id="PRU10007"/>
    </source>
</evidence>
<evidence type="ECO:0000256" key="2">
    <source>
        <dbReference type="ARBA" id="ARBA00012884"/>
    </source>
</evidence>
<dbReference type="EnsemblBacteria" id="BAC90696">
    <property type="protein sequence ID" value="BAC90696"/>
    <property type="gene ID" value="BAC90696"/>
</dbReference>
<dbReference type="FunFam" id="3.40.309.10:FF:000005">
    <property type="entry name" value="1-pyrroline-5-carboxylate dehydrogenase 1"/>
    <property type="match status" value="1"/>
</dbReference>